<accession>A0AAV8XE38</accession>
<evidence type="ECO:0000256" key="6">
    <source>
        <dbReference type="ARBA" id="ARBA00022989"/>
    </source>
</evidence>
<evidence type="ECO:0000256" key="12">
    <source>
        <dbReference type="ARBA" id="ARBA00023303"/>
    </source>
</evidence>
<dbReference type="PANTHER" id="PTHR18966">
    <property type="entry name" value="IONOTROPIC GLUTAMATE RECEPTOR"/>
    <property type="match status" value="1"/>
</dbReference>
<evidence type="ECO:0000256" key="13">
    <source>
        <dbReference type="PIRSR" id="PIRSR601508-1"/>
    </source>
</evidence>
<keyword evidence="20" id="KW-1185">Reference proteome</keyword>
<comment type="caution">
    <text evidence="19">The sequence shown here is derived from an EMBL/GenBank/DDBJ whole genome shotgun (WGS) entry which is preliminary data.</text>
</comment>
<dbReference type="FunFam" id="3.40.190.10:FF:000061">
    <property type="entry name" value="Glutamate receptor, ionotropic kainate"/>
    <property type="match status" value="1"/>
</dbReference>
<reference evidence="19" key="1">
    <citation type="journal article" date="2023" name="Insect Mol. Biol.">
        <title>Genome sequencing provides insights into the evolution of gene families encoding plant cell wall-degrading enzymes in longhorned beetles.</title>
        <authorList>
            <person name="Shin N.R."/>
            <person name="Okamura Y."/>
            <person name="Kirsch R."/>
            <person name="Pauchet Y."/>
        </authorList>
    </citation>
    <scope>NUCLEOTIDE SEQUENCE</scope>
    <source>
        <strain evidence="19">AMC_N1</strain>
    </source>
</reference>
<feature type="non-terminal residue" evidence="19">
    <location>
        <position position="1"/>
    </location>
</feature>
<feature type="domain" description="Ionotropic glutamate receptor C-terminal" evidence="18">
    <location>
        <begin position="1"/>
        <end position="187"/>
    </location>
</feature>
<evidence type="ECO:0000256" key="16">
    <source>
        <dbReference type="SAM" id="MobiDB-lite"/>
    </source>
</evidence>
<keyword evidence="5 17" id="KW-0812">Transmembrane</keyword>
<keyword evidence="3" id="KW-0813">Transport</keyword>
<comment type="similarity">
    <text evidence="2">Belongs to the glutamate-gated ion channel (TC 1.A.10.1) family.</text>
</comment>
<dbReference type="SMART" id="SM00079">
    <property type="entry name" value="PBPe"/>
    <property type="match status" value="1"/>
</dbReference>
<proteinExistence type="inferred from homology"/>
<keyword evidence="6 17" id="KW-1133">Transmembrane helix</keyword>
<evidence type="ECO:0000256" key="4">
    <source>
        <dbReference type="ARBA" id="ARBA00022475"/>
    </source>
</evidence>
<evidence type="ECO:0000256" key="5">
    <source>
        <dbReference type="ARBA" id="ARBA00022692"/>
    </source>
</evidence>
<evidence type="ECO:0000256" key="11">
    <source>
        <dbReference type="ARBA" id="ARBA00023286"/>
    </source>
</evidence>
<feature type="binding site" evidence="13">
    <location>
        <position position="74"/>
    </location>
    <ligand>
        <name>L-glutamate</name>
        <dbReference type="ChEBI" id="CHEBI:29985"/>
    </ligand>
</feature>
<feature type="transmembrane region" description="Helical" evidence="17">
    <location>
        <begin position="21"/>
        <end position="43"/>
    </location>
</feature>
<dbReference type="PRINTS" id="PR00177">
    <property type="entry name" value="NMDARECEPTOR"/>
</dbReference>
<dbReference type="Gene3D" id="3.40.190.10">
    <property type="entry name" value="Periplasmic binding protein-like II"/>
    <property type="match status" value="2"/>
</dbReference>
<feature type="site" description="Interaction with the cone snail toxin Con-ikot-ikot" evidence="14">
    <location>
        <position position="170"/>
    </location>
</feature>
<evidence type="ECO:0000256" key="3">
    <source>
        <dbReference type="ARBA" id="ARBA00022448"/>
    </source>
</evidence>
<gene>
    <name evidence="19" type="ORF">NQ318_007077</name>
</gene>
<feature type="transmembrane region" description="Helical" evidence="17">
    <location>
        <begin position="215"/>
        <end position="237"/>
    </location>
</feature>
<keyword evidence="10" id="KW-0325">Glycoprotein</keyword>
<organism evidence="19 20">
    <name type="scientific">Aromia moschata</name>
    <dbReference type="NCBI Taxonomy" id="1265417"/>
    <lineage>
        <taxon>Eukaryota</taxon>
        <taxon>Metazoa</taxon>
        <taxon>Ecdysozoa</taxon>
        <taxon>Arthropoda</taxon>
        <taxon>Hexapoda</taxon>
        <taxon>Insecta</taxon>
        <taxon>Pterygota</taxon>
        <taxon>Neoptera</taxon>
        <taxon>Endopterygota</taxon>
        <taxon>Coleoptera</taxon>
        <taxon>Polyphaga</taxon>
        <taxon>Cucujiformia</taxon>
        <taxon>Chrysomeloidea</taxon>
        <taxon>Cerambycidae</taxon>
        <taxon>Cerambycinae</taxon>
        <taxon>Callichromatini</taxon>
        <taxon>Aromia</taxon>
    </lineage>
</organism>
<evidence type="ECO:0000259" key="18">
    <source>
        <dbReference type="SMART" id="SM00079"/>
    </source>
</evidence>
<evidence type="ECO:0000256" key="8">
    <source>
        <dbReference type="ARBA" id="ARBA00023136"/>
    </source>
</evidence>
<feature type="disulfide bond" evidence="15">
    <location>
        <begin position="136"/>
        <end position="194"/>
    </location>
</feature>
<feature type="binding site" evidence="13">
    <location>
        <position position="73"/>
    </location>
    <ligand>
        <name>L-glutamate</name>
        <dbReference type="ChEBI" id="CHEBI:29985"/>
    </ligand>
</feature>
<keyword evidence="15" id="KW-1015">Disulfide bond</keyword>
<protein>
    <recommendedName>
        <fullName evidence="18">Ionotropic glutamate receptor C-terminal domain-containing protein</fullName>
    </recommendedName>
</protein>
<feature type="site" description="Crucial to convey clamshell closure to channel opening" evidence="14">
    <location>
        <position position="52"/>
    </location>
</feature>
<keyword evidence="7" id="KW-0406">Ion transport</keyword>
<evidence type="ECO:0000256" key="14">
    <source>
        <dbReference type="PIRSR" id="PIRSR601508-2"/>
    </source>
</evidence>
<dbReference type="InterPro" id="IPR015683">
    <property type="entry name" value="Ionotropic_Glu_rcpt"/>
</dbReference>
<dbReference type="GO" id="GO:0038023">
    <property type="term" value="F:signaling receptor activity"/>
    <property type="evidence" value="ECO:0007669"/>
    <property type="project" value="InterPro"/>
</dbReference>
<dbReference type="SUPFAM" id="SSF53850">
    <property type="entry name" value="Periplasmic binding protein-like II"/>
    <property type="match status" value="1"/>
</dbReference>
<keyword evidence="9" id="KW-0675">Receptor</keyword>
<dbReference type="AlphaFoldDB" id="A0AAV8XE38"/>
<evidence type="ECO:0000256" key="10">
    <source>
        <dbReference type="ARBA" id="ARBA00023180"/>
    </source>
</evidence>
<dbReference type="EMBL" id="JAPWTK010000718">
    <property type="protein sequence ID" value="KAJ8936718.1"/>
    <property type="molecule type" value="Genomic_DNA"/>
</dbReference>
<evidence type="ECO:0000256" key="1">
    <source>
        <dbReference type="ARBA" id="ARBA00004651"/>
    </source>
</evidence>
<feature type="site" description="Interaction with the cone snail toxin Con-ikot-ikot" evidence="14">
    <location>
        <position position="79"/>
    </location>
</feature>
<dbReference type="Proteomes" id="UP001162162">
    <property type="component" value="Unassembled WGS sequence"/>
</dbReference>
<evidence type="ECO:0000313" key="19">
    <source>
        <dbReference type="EMBL" id="KAJ8936718.1"/>
    </source>
</evidence>
<keyword evidence="4" id="KW-1003">Cell membrane</keyword>
<keyword evidence="12" id="KW-0407">Ion channel</keyword>
<keyword evidence="8 17" id="KW-0472">Membrane</keyword>
<evidence type="ECO:0000256" key="15">
    <source>
        <dbReference type="PIRSR" id="PIRSR601508-3"/>
    </source>
</evidence>
<dbReference type="GO" id="GO:0005886">
    <property type="term" value="C:plasma membrane"/>
    <property type="evidence" value="ECO:0007669"/>
    <property type="project" value="UniProtKB-SubCell"/>
</dbReference>
<evidence type="ECO:0000256" key="17">
    <source>
        <dbReference type="SAM" id="Phobius"/>
    </source>
</evidence>
<name>A0AAV8XE38_9CUCU</name>
<feature type="binding site" evidence="13">
    <location>
        <position position="124"/>
    </location>
    <ligand>
        <name>L-glutamate</name>
        <dbReference type="ChEBI" id="CHEBI:29985"/>
    </ligand>
</feature>
<dbReference type="InterPro" id="IPR001320">
    <property type="entry name" value="Iontro_rcpt_C"/>
</dbReference>
<evidence type="ECO:0000313" key="20">
    <source>
        <dbReference type="Proteomes" id="UP001162162"/>
    </source>
</evidence>
<keyword evidence="11" id="KW-1071">Ligand-gated ion channel</keyword>
<dbReference type="Pfam" id="PF00060">
    <property type="entry name" value="Lig_chan"/>
    <property type="match status" value="1"/>
</dbReference>
<evidence type="ECO:0000256" key="2">
    <source>
        <dbReference type="ARBA" id="ARBA00008685"/>
    </source>
</evidence>
<evidence type="ECO:0000256" key="9">
    <source>
        <dbReference type="ARBA" id="ARBA00023170"/>
    </source>
</evidence>
<feature type="region of interest" description="Disordered" evidence="16">
    <location>
        <begin position="270"/>
        <end position="292"/>
    </location>
</feature>
<sequence>IKKHTLYNYFIFRGISSRIAVSMWWFFSLIMTSSYTANLAAFLTKDRMEPTIDSAEALSKQTKIKYGAVDGGSTQAFFRDSNFTTYQRMWLNMMQTRPSVFEKNNADGVKRVRAPNGNYAFLMESTQIEYEEETKCDLKKVGGSLDTKSYGIAMPMNSPYRSAINKAILKLQETGRLAELKKKWWEEKRKEPSCDKSESDEAPESADLALANVGGVFFVLGIGIALAYILAVCEFLWNVRNVSVEEHMTFWEALKVELRFACSIWITRKRTKPPPSEPSTSSQKSDKTDNKSMAHSILHSAASFTNIKNSE</sequence>
<comment type="subcellular location">
    <subcellularLocation>
        <location evidence="1">Cell membrane</location>
        <topology evidence="1">Multi-pass membrane protein</topology>
    </subcellularLocation>
</comment>
<evidence type="ECO:0000256" key="7">
    <source>
        <dbReference type="ARBA" id="ARBA00023065"/>
    </source>
</evidence>
<dbReference type="InterPro" id="IPR001508">
    <property type="entry name" value="Iono_Glu_rcpt_met"/>
</dbReference>
<dbReference type="GO" id="GO:0015276">
    <property type="term" value="F:ligand-gated monoatomic ion channel activity"/>
    <property type="evidence" value="ECO:0007669"/>
    <property type="project" value="InterPro"/>
</dbReference>